<name>J9G9K8_9ZZZZ</name>
<proteinExistence type="predicted"/>
<reference evidence="2" key="1">
    <citation type="journal article" date="2012" name="PLoS ONE">
        <title>Gene sets for utilization of primary and secondary nutrition supplies in the distal gut of endangered iberian lynx.</title>
        <authorList>
            <person name="Alcaide M."/>
            <person name="Messina E."/>
            <person name="Richter M."/>
            <person name="Bargiela R."/>
            <person name="Peplies J."/>
            <person name="Huws S.A."/>
            <person name="Newbold C.J."/>
            <person name="Golyshin P.N."/>
            <person name="Simon M.A."/>
            <person name="Lopez G."/>
            <person name="Yakimov M.M."/>
            <person name="Ferrer M."/>
        </authorList>
    </citation>
    <scope>NUCLEOTIDE SEQUENCE</scope>
</reference>
<feature type="compositionally biased region" description="Basic and acidic residues" evidence="1">
    <location>
        <begin position="1"/>
        <end position="11"/>
    </location>
</feature>
<accession>J9G9K8</accession>
<organism evidence="2">
    <name type="scientific">gut metagenome</name>
    <dbReference type="NCBI Taxonomy" id="749906"/>
    <lineage>
        <taxon>unclassified sequences</taxon>
        <taxon>metagenomes</taxon>
        <taxon>organismal metagenomes</taxon>
    </lineage>
</organism>
<evidence type="ECO:0000256" key="1">
    <source>
        <dbReference type="SAM" id="MobiDB-lite"/>
    </source>
</evidence>
<dbReference type="AlphaFoldDB" id="J9G9K8"/>
<gene>
    <name evidence="2" type="ORF">EVA_15774</name>
</gene>
<sequence length="28" mass="3298">MDLIEKTKQQLHEVVNGTEQAKEENEKK</sequence>
<protein>
    <submittedName>
        <fullName evidence="2">Uncharacterized protein</fullName>
    </submittedName>
</protein>
<dbReference type="EMBL" id="AMCI01005448">
    <property type="protein sequence ID" value="EJW96119.1"/>
    <property type="molecule type" value="Genomic_DNA"/>
</dbReference>
<feature type="region of interest" description="Disordered" evidence="1">
    <location>
        <begin position="1"/>
        <end position="28"/>
    </location>
</feature>
<feature type="non-terminal residue" evidence="2">
    <location>
        <position position="28"/>
    </location>
</feature>
<evidence type="ECO:0000313" key="2">
    <source>
        <dbReference type="EMBL" id="EJW96119.1"/>
    </source>
</evidence>
<comment type="caution">
    <text evidence="2">The sequence shown here is derived from an EMBL/GenBank/DDBJ whole genome shotgun (WGS) entry which is preliminary data.</text>
</comment>